<dbReference type="AlphaFoldDB" id="A0A939KR11"/>
<protein>
    <recommendedName>
        <fullName evidence="1">DUF6876 domain-containing protein</fullName>
    </recommendedName>
</protein>
<sequence>MSETLDTITPGTLAGFIGTTRYYRYLMGLLLTDGTHYLASHGAGWLLDIVASARLVPEVRRVPFEFWTLRVDKDIRRAMTDARPRKKAGQKKPQAIQQKARCHVWRAATRGFALAPARQTWPTRKG</sequence>
<dbReference type="EMBL" id="JAFVMH010000008">
    <property type="protein sequence ID" value="MBO1326199.1"/>
    <property type="molecule type" value="Genomic_DNA"/>
</dbReference>
<evidence type="ECO:0000313" key="3">
    <source>
        <dbReference type="Proteomes" id="UP000664073"/>
    </source>
</evidence>
<name>A0A939KR11_9PROT</name>
<gene>
    <name evidence="2" type="ORF">J2D77_13675</name>
</gene>
<dbReference type="Proteomes" id="UP000664073">
    <property type="component" value="Unassembled WGS sequence"/>
</dbReference>
<reference evidence="2" key="1">
    <citation type="submission" date="2021-03" db="EMBL/GenBank/DDBJ databases">
        <title>The complete genome sequence of Acetobacter sp. TBRC 12339.</title>
        <authorList>
            <person name="Charoenyingcharoen P."/>
            <person name="Yukphan P."/>
        </authorList>
    </citation>
    <scope>NUCLEOTIDE SEQUENCE</scope>
    <source>
        <strain evidence="2">TBRC 12339</strain>
    </source>
</reference>
<proteinExistence type="predicted"/>
<organism evidence="2 3">
    <name type="scientific">Acetobacter garciniae</name>
    <dbReference type="NCBI Taxonomy" id="2817435"/>
    <lineage>
        <taxon>Bacteria</taxon>
        <taxon>Pseudomonadati</taxon>
        <taxon>Pseudomonadota</taxon>
        <taxon>Alphaproteobacteria</taxon>
        <taxon>Acetobacterales</taxon>
        <taxon>Acetobacteraceae</taxon>
        <taxon>Acetobacter</taxon>
    </lineage>
</organism>
<evidence type="ECO:0000313" key="2">
    <source>
        <dbReference type="EMBL" id="MBO1326199.1"/>
    </source>
</evidence>
<accession>A0A939KR11</accession>
<evidence type="ECO:0000259" key="1">
    <source>
        <dbReference type="Pfam" id="PF21781"/>
    </source>
</evidence>
<feature type="domain" description="DUF6876" evidence="1">
    <location>
        <begin position="12"/>
        <end position="80"/>
    </location>
</feature>
<comment type="caution">
    <text evidence="2">The sequence shown here is derived from an EMBL/GenBank/DDBJ whole genome shotgun (WGS) entry which is preliminary data.</text>
</comment>
<keyword evidence="3" id="KW-1185">Reference proteome</keyword>
<dbReference type="Pfam" id="PF21781">
    <property type="entry name" value="DUF6876"/>
    <property type="match status" value="1"/>
</dbReference>
<dbReference type="InterPro" id="IPR049241">
    <property type="entry name" value="DUF6876"/>
</dbReference>
<dbReference type="RefSeq" id="WP_207846889.1">
    <property type="nucleotide sequence ID" value="NZ_JAFVMH010000008.1"/>
</dbReference>